<accession>A0AAW8W2N1</accession>
<sequence length="283" mass="32306">MINENTLNNLLKWRTFKTNVHLAANQLKLSDLDATQEMLNELVSHRFKRYSTSQLSELIKAHDANLGWSITYGRLDLVSKHFKSLGKRAQMEHAAELEDVSTGIIKLANDNGDTTDISEFKLQQVVSMFPTGKTRLFVDMTLRYGKLETMAVLKLNESQYQRRLRNATSYASKHSDKFSRVNDQARDHQLYVLNSLNELDAIINGTREDNIQDWIDNHTKLTNKLLADSDVRYQGAVLKHWETASKSDQYAFIRECIGAQAKAQLWLDQSNEAIKQAGVSNEA</sequence>
<dbReference type="AlphaFoldDB" id="A0AAW8W2N1"/>
<name>A0AAW8W2N1_LACPE</name>
<organism evidence="1 2">
    <name type="scientific">Lactiplantibacillus pentosus</name>
    <name type="common">Lactobacillus pentosus</name>
    <dbReference type="NCBI Taxonomy" id="1589"/>
    <lineage>
        <taxon>Bacteria</taxon>
        <taxon>Bacillati</taxon>
        <taxon>Bacillota</taxon>
        <taxon>Bacilli</taxon>
        <taxon>Lactobacillales</taxon>
        <taxon>Lactobacillaceae</taxon>
        <taxon>Lactiplantibacillus</taxon>
    </lineage>
</organism>
<comment type="caution">
    <text evidence="1">The sequence shown here is derived from an EMBL/GenBank/DDBJ whole genome shotgun (WGS) entry which is preliminary data.</text>
</comment>
<dbReference type="EMBL" id="JAVLAQ010000006">
    <property type="protein sequence ID" value="MDT6991951.1"/>
    <property type="molecule type" value="Genomic_DNA"/>
</dbReference>
<evidence type="ECO:0000313" key="1">
    <source>
        <dbReference type="EMBL" id="MDT6991951.1"/>
    </source>
</evidence>
<protein>
    <submittedName>
        <fullName evidence="1">Uncharacterized protein</fullName>
    </submittedName>
</protein>
<proteinExistence type="predicted"/>
<reference evidence="1" key="1">
    <citation type="submission" date="2023-08" db="EMBL/GenBank/DDBJ databases">
        <authorList>
            <person name="Page C.A."/>
            <person name="Perez-Diaz I.M."/>
        </authorList>
    </citation>
    <scope>NUCLEOTIDE SEQUENCE</scope>
    <source>
        <strain evidence="1">7.8.46</strain>
    </source>
</reference>
<evidence type="ECO:0000313" key="2">
    <source>
        <dbReference type="Proteomes" id="UP001267003"/>
    </source>
</evidence>
<gene>
    <name evidence="1" type="ORF">RI536_18135</name>
</gene>
<dbReference type="RefSeq" id="WP_216780852.1">
    <property type="nucleotide sequence ID" value="NZ_JAGXBR010000044.1"/>
</dbReference>
<dbReference type="Proteomes" id="UP001267003">
    <property type="component" value="Unassembled WGS sequence"/>
</dbReference>